<dbReference type="PANTHER" id="PTHR11224">
    <property type="entry name" value="MAKORIN-RELATED"/>
    <property type="match status" value="1"/>
</dbReference>
<dbReference type="InterPro" id="IPR001841">
    <property type="entry name" value="Znf_RING"/>
</dbReference>
<keyword evidence="8" id="KW-0812">Transmembrane</keyword>
<feature type="zinc finger region" description="C3H1-type" evidence="7">
    <location>
        <begin position="65"/>
        <end position="92"/>
    </location>
</feature>
<evidence type="ECO:0000259" key="10">
    <source>
        <dbReference type="PROSITE" id="PS50103"/>
    </source>
</evidence>
<keyword evidence="4 7" id="KW-0479">Metal-binding</keyword>
<dbReference type="PROSITE" id="PS00518">
    <property type="entry name" value="ZF_RING_1"/>
    <property type="match status" value="1"/>
</dbReference>
<evidence type="ECO:0000256" key="1">
    <source>
        <dbReference type="ARBA" id="ARBA00000900"/>
    </source>
</evidence>
<dbReference type="OrthoDB" id="411372at2759"/>
<dbReference type="SUPFAM" id="SSF90229">
    <property type="entry name" value="CCCH zinc finger"/>
    <property type="match status" value="1"/>
</dbReference>
<comment type="catalytic activity">
    <reaction evidence="1">
        <text>S-ubiquitinyl-[E2 ubiquitin-conjugating enzyme]-L-cysteine + [acceptor protein]-L-lysine = [E2 ubiquitin-conjugating enzyme]-L-cysteine + N(6)-ubiquitinyl-[acceptor protein]-L-lysine.</text>
        <dbReference type="EC" id="2.3.2.27"/>
    </reaction>
</comment>
<accession>A0A0V1M4D2</accession>
<dbReference type="GO" id="GO:0061630">
    <property type="term" value="F:ubiquitin protein ligase activity"/>
    <property type="evidence" value="ECO:0007669"/>
    <property type="project" value="UniProtKB-EC"/>
</dbReference>
<dbReference type="Gene3D" id="3.30.40.10">
    <property type="entry name" value="Zinc/RING finger domain, C3HC4 (zinc finger)"/>
    <property type="match status" value="1"/>
</dbReference>
<dbReference type="PROSITE" id="PS50103">
    <property type="entry name" value="ZF_C3H1"/>
    <property type="match status" value="3"/>
</dbReference>
<evidence type="ECO:0000256" key="5">
    <source>
        <dbReference type="ARBA" id="ARBA00022771"/>
    </source>
</evidence>
<dbReference type="PANTHER" id="PTHR11224:SF10">
    <property type="entry name" value="IP09428P-RELATED"/>
    <property type="match status" value="1"/>
</dbReference>
<feature type="domain" description="C3H1-type" evidence="10">
    <location>
        <begin position="65"/>
        <end position="92"/>
    </location>
</feature>
<keyword evidence="12" id="KW-1185">Reference proteome</keyword>
<dbReference type="SMART" id="SM00184">
    <property type="entry name" value="RING"/>
    <property type="match status" value="1"/>
</dbReference>
<dbReference type="InterPro" id="IPR045072">
    <property type="entry name" value="MKRN-like"/>
</dbReference>
<dbReference type="SUPFAM" id="SSF57850">
    <property type="entry name" value="RING/U-box"/>
    <property type="match status" value="1"/>
</dbReference>
<name>A0A0V1M4D2_9BILA</name>
<keyword evidence="5 7" id="KW-0863">Zinc-finger</keyword>
<feature type="domain" description="C3H1-type" evidence="10">
    <location>
        <begin position="37"/>
        <end position="64"/>
    </location>
</feature>
<dbReference type="Proteomes" id="UP000054843">
    <property type="component" value="Unassembled WGS sequence"/>
</dbReference>
<keyword evidence="8" id="KW-0472">Membrane</keyword>
<proteinExistence type="predicted"/>
<dbReference type="Pfam" id="PF13639">
    <property type="entry name" value="zf-RING_2"/>
    <property type="match status" value="1"/>
</dbReference>
<dbReference type="STRING" id="268474.A0A0V1M4D2"/>
<dbReference type="EMBL" id="JYDO01000229">
    <property type="protein sequence ID" value="KRZ66701.1"/>
    <property type="molecule type" value="Genomic_DNA"/>
</dbReference>
<dbReference type="Pfam" id="PF00642">
    <property type="entry name" value="zf-CCCH"/>
    <property type="match status" value="3"/>
</dbReference>
<evidence type="ECO:0000313" key="12">
    <source>
        <dbReference type="Proteomes" id="UP000054843"/>
    </source>
</evidence>
<dbReference type="InterPro" id="IPR000571">
    <property type="entry name" value="Znf_CCCH"/>
</dbReference>
<dbReference type="AlphaFoldDB" id="A0A0V1M4D2"/>
<dbReference type="InterPro" id="IPR013083">
    <property type="entry name" value="Znf_RING/FYVE/PHD"/>
</dbReference>
<dbReference type="PROSITE" id="PS50089">
    <property type="entry name" value="ZF_RING_2"/>
    <property type="match status" value="1"/>
</dbReference>
<organism evidence="11 12">
    <name type="scientific">Trichinella papuae</name>
    <dbReference type="NCBI Taxonomy" id="268474"/>
    <lineage>
        <taxon>Eukaryota</taxon>
        <taxon>Metazoa</taxon>
        <taxon>Ecdysozoa</taxon>
        <taxon>Nematoda</taxon>
        <taxon>Enoplea</taxon>
        <taxon>Dorylaimia</taxon>
        <taxon>Trichinellida</taxon>
        <taxon>Trichinellidae</taxon>
        <taxon>Trichinella</taxon>
    </lineage>
</organism>
<feature type="zinc finger region" description="C3H1-type" evidence="7">
    <location>
        <begin position="37"/>
        <end position="64"/>
    </location>
</feature>
<keyword evidence="6 7" id="KW-0862">Zinc</keyword>
<sequence>MNYVNKVADCFLNIVVVSCCACFFIFSVMSNRQAGRDMEKVLCRFYKNGNCRKGIKCAFSHNLAEAKSVVCHNFLTGSCTYGSSCRYDHIPQTWVFRNLEQVGFPMVNEASKREPEAAASHVNLNDRTQISASTAQSHNDVVGNVETVVENGAREDILCGYNVLGNCPFGENCKYVHGDMCELCKRRIIRPGDDAYKLRHQEKCMKEQNFELELQRLIAASNEKQCGICLETVMKNKENCRQTFGILPNCEHCFCIKCIRKWRQADKSLQNSQACPLCRIVSRFVVPSPVWVNTPQELAHQNQNRIK</sequence>
<reference evidence="11 12" key="1">
    <citation type="submission" date="2015-01" db="EMBL/GenBank/DDBJ databases">
        <title>Evolution of Trichinella species and genotypes.</title>
        <authorList>
            <person name="Korhonen P.K."/>
            <person name="Edoardo P."/>
            <person name="Giuseppe L.R."/>
            <person name="Gasser R.B."/>
        </authorList>
    </citation>
    <scope>NUCLEOTIDE SEQUENCE [LARGE SCALE GENOMIC DNA]</scope>
    <source>
        <strain evidence="11">ISS1980</strain>
    </source>
</reference>
<evidence type="ECO:0000256" key="3">
    <source>
        <dbReference type="ARBA" id="ARBA00022679"/>
    </source>
</evidence>
<dbReference type="GO" id="GO:0008270">
    <property type="term" value="F:zinc ion binding"/>
    <property type="evidence" value="ECO:0007669"/>
    <property type="project" value="UniProtKB-KW"/>
</dbReference>
<evidence type="ECO:0000313" key="11">
    <source>
        <dbReference type="EMBL" id="KRZ66701.1"/>
    </source>
</evidence>
<feature type="zinc finger region" description="C3H1-type" evidence="7">
    <location>
        <begin position="153"/>
        <end position="180"/>
    </location>
</feature>
<comment type="caution">
    <text evidence="11">The sequence shown here is derived from an EMBL/GenBank/DDBJ whole genome shotgun (WGS) entry which is preliminary data.</text>
</comment>
<dbReference type="Gene3D" id="1.20.120.1350">
    <property type="entry name" value="Pneumovirus matrix protein 2 (M2), zinc-binding domain"/>
    <property type="match status" value="1"/>
</dbReference>
<keyword evidence="3" id="KW-0808">Transferase</keyword>
<evidence type="ECO:0000256" key="7">
    <source>
        <dbReference type="PROSITE-ProRule" id="PRU00723"/>
    </source>
</evidence>
<dbReference type="InterPro" id="IPR017907">
    <property type="entry name" value="Znf_RING_CS"/>
</dbReference>
<dbReference type="Gene3D" id="3.30.1370.210">
    <property type="match status" value="1"/>
</dbReference>
<feature type="domain" description="C3H1-type" evidence="10">
    <location>
        <begin position="153"/>
        <end position="180"/>
    </location>
</feature>
<evidence type="ECO:0000256" key="6">
    <source>
        <dbReference type="ARBA" id="ARBA00022833"/>
    </source>
</evidence>
<protein>
    <recommendedName>
        <fullName evidence="2">RING-type E3 ubiquitin transferase</fullName>
        <ecNumber evidence="2">2.3.2.27</ecNumber>
    </recommendedName>
</protein>
<evidence type="ECO:0000259" key="9">
    <source>
        <dbReference type="PROSITE" id="PS50089"/>
    </source>
</evidence>
<evidence type="ECO:0000256" key="4">
    <source>
        <dbReference type="ARBA" id="ARBA00022723"/>
    </source>
</evidence>
<dbReference type="SMART" id="SM00356">
    <property type="entry name" value="ZnF_C3H1"/>
    <property type="match status" value="3"/>
</dbReference>
<gene>
    <name evidence="11" type="primary">mkrn2</name>
    <name evidence="11" type="ORF">T10_6413</name>
</gene>
<keyword evidence="8" id="KW-1133">Transmembrane helix</keyword>
<feature type="transmembrane region" description="Helical" evidence="8">
    <location>
        <begin position="12"/>
        <end position="30"/>
    </location>
</feature>
<dbReference type="GO" id="GO:0000209">
    <property type="term" value="P:protein polyubiquitination"/>
    <property type="evidence" value="ECO:0007669"/>
    <property type="project" value="InterPro"/>
</dbReference>
<dbReference type="EC" id="2.3.2.27" evidence="2"/>
<dbReference type="InterPro" id="IPR036855">
    <property type="entry name" value="Znf_CCCH_sf"/>
</dbReference>
<evidence type="ECO:0000256" key="2">
    <source>
        <dbReference type="ARBA" id="ARBA00012483"/>
    </source>
</evidence>
<evidence type="ECO:0000256" key="8">
    <source>
        <dbReference type="SAM" id="Phobius"/>
    </source>
</evidence>
<feature type="domain" description="RING-type" evidence="9">
    <location>
        <begin position="226"/>
        <end position="279"/>
    </location>
</feature>